<proteinExistence type="predicted"/>
<protein>
    <submittedName>
        <fullName evidence="1">Uncharacterized protein</fullName>
    </submittedName>
</protein>
<reference evidence="1 2" key="1">
    <citation type="submission" date="2018-02" db="EMBL/GenBank/DDBJ databases">
        <title>Subsurface microbial communities from deep shales in Ohio and West Virginia, USA.</title>
        <authorList>
            <person name="Wrighton K."/>
        </authorList>
    </citation>
    <scope>NUCLEOTIDE SEQUENCE [LARGE SCALE GENOMIC DNA]</scope>
    <source>
        <strain evidence="1 2">OWC-G53F</strain>
    </source>
</reference>
<accession>A0A2S6GHP2</accession>
<sequence>MNLFELGKITMTPSAISIIAGFKVPIGDLLDRHQRGDYGEVSETDWRENTLALLPESVERVMSVYYVGTEKLWIITDPDRQLTTLLTEEDF</sequence>
<gene>
    <name evidence="1" type="ORF">B0F88_1246</name>
</gene>
<comment type="caution">
    <text evidence="1">The sequence shown here is derived from an EMBL/GenBank/DDBJ whole genome shotgun (WGS) entry which is preliminary data.</text>
</comment>
<name>A0A2S6GHP2_9GAMM</name>
<evidence type="ECO:0000313" key="1">
    <source>
        <dbReference type="EMBL" id="PPK64748.1"/>
    </source>
</evidence>
<dbReference type="OrthoDB" id="5522207at2"/>
<dbReference type="EMBL" id="PTIY01000024">
    <property type="protein sequence ID" value="PPK64748.1"/>
    <property type="molecule type" value="Genomic_DNA"/>
</dbReference>
<keyword evidence="2" id="KW-1185">Reference proteome</keyword>
<dbReference type="Proteomes" id="UP000238071">
    <property type="component" value="Unassembled WGS sequence"/>
</dbReference>
<dbReference type="AlphaFoldDB" id="A0A2S6GHP2"/>
<organism evidence="1 2">
    <name type="scientific">Methylobacter tundripaludum</name>
    <dbReference type="NCBI Taxonomy" id="173365"/>
    <lineage>
        <taxon>Bacteria</taxon>
        <taxon>Pseudomonadati</taxon>
        <taxon>Pseudomonadota</taxon>
        <taxon>Gammaproteobacteria</taxon>
        <taxon>Methylococcales</taxon>
        <taxon>Methylococcaceae</taxon>
        <taxon>Methylobacter</taxon>
    </lineage>
</organism>
<dbReference type="RefSeq" id="WP_104425317.1">
    <property type="nucleotide sequence ID" value="NZ_PTIY01000024.1"/>
</dbReference>
<evidence type="ECO:0000313" key="2">
    <source>
        <dbReference type="Proteomes" id="UP000238071"/>
    </source>
</evidence>